<accession>A0AA37F6S6</accession>
<evidence type="ECO:0000313" key="4">
    <source>
        <dbReference type="Proteomes" id="UP000627984"/>
    </source>
</evidence>
<name>A0AA37F6S6_9ACTN</name>
<evidence type="ECO:0000256" key="1">
    <source>
        <dbReference type="PROSITE-ProRule" id="PRU00169"/>
    </source>
</evidence>
<sequence>MLMLTTFDLDEYVYASLRAGASGFVLKNTSPDRLADAIRAVAAGEAALAPTVTRRIIGAVTTLPPALLTGAQEPATGVPGLTGGAADPAVQAPTAAIGPAEAVKVLARAHKILIWECIRHPQRRRHAVRDDVFGRACPGRTAETQGFLVGLIADAGPVARPRR</sequence>
<dbReference type="EMBL" id="BMQD01000016">
    <property type="protein sequence ID" value="GGK83720.1"/>
    <property type="molecule type" value="Genomic_DNA"/>
</dbReference>
<evidence type="ECO:0000313" key="3">
    <source>
        <dbReference type="EMBL" id="GGK83720.1"/>
    </source>
</evidence>
<proteinExistence type="predicted"/>
<comment type="caution">
    <text evidence="1">Lacks conserved residue(s) required for the propagation of feature annotation.</text>
</comment>
<reference evidence="3" key="2">
    <citation type="submission" date="2022-09" db="EMBL/GenBank/DDBJ databases">
        <authorList>
            <person name="Sun Q."/>
            <person name="Ohkuma M."/>
        </authorList>
    </citation>
    <scope>NUCLEOTIDE SEQUENCE</scope>
    <source>
        <strain evidence="3">JCM 3093</strain>
    </source>
</reference>
<feature type="domain" description="Response regulatory" evidence="2">
    <location>
        <begin position="1"/>
        <end position="42"/>
    </location>
</feature>
<dbReference type="SUPFAM" id="SSF52172">
    <property type="entry name" value="CheY-like"/>
    <property type="match status" value="1"/>
</dbReference>
<gene>
    <name evidence="3" type="ORF">GCM10010126_48800</name>
</gene>
<comment type="caution">
    <text evidence="3">The sequence shown here is derived from an EMBL/GenBank/DDBJ whole genome shotgun (WGS) entry which is preliminary data.</text>
</comment>
<dbReference type="GO" id="GO:0000160">
    <property type="term" value="P:phosphorelay signal transduction system"/>
    <property type="evidence" value="ECO:0007669"/>
    <property type="project" value="InterPro"/>
</dbReference>
<dbReference type="Gene3D" id="3.40.50.2300">
    <property type="match status" value="1"/>
</dbReference>
<reference evidence="3" key="1">
    <citation type="journal article" date="2014" name="Int. J. Syst. Evol. Microbiol.">
        <title>Complete genome sequence of Corynebacterium casei LMG S-19264T (=DSM 44701T), isolated from a smear-ripened cheese.</title>
        <authorList>
            <consortium name="US DOE Joint Genome Institute (JGI-PGF)"/>
            <person name="Walter F."/>
            <person name="Albersmeier A."/>
            <person name="Kalinowski J."/>
            <person name="Ruckert C."/>
        </authorList>
    </citation>
    <scope>NUCLEOTIDE SEQUENCE</scope>
    <source>
        <strain evidence="3">JCM 3093</strain>
    </source>
</reference>
<evidence type="ECO:0000259" key="2">
    <source>
        <dbReference type="PROSITE" id="PS50110"/>
    </source>
</evidence>
<dbReference type="AlphaFoldDB" id="A0AA37F6S6"/>
<protein>
    <recommendedName>
        <fullName evidence="2">Response regulatory domain-containing protein</fullName>
    </recommendedName>
</protein>
<dbReference type="PROSITE" id="PS50110">
    <property type="entry name" value="RESPONSE_REGULATORY"/>
    <property type="match status" value="1"/>
</dbReference>
<dbReference type="InterPro" id="IPR001789">
    <property type="entry name" value="Sig_transdc_resp-reg_receiver"/>
</dbReference>
<organism evidence="3 4">
    <name type="scientific">Planomonospora parontospora</name>
    <dbReference type="NCBI Taxonomy" id="58119"/>
    <lineage>
        <taxon>Bacteria</taxon>
        <taxon>Bacillati</taxon>
        <taxon>Actinomycetota</taxon>
        <taxon>Actinomycetes</taxon>
        <taxon>Streptosporangiales</taxon>
        <taxon>Streptosporangiaceae</taxon>
        <taxon>Planomonospora</taxon>
    </lineage>
</organism>
<dbReference type="InterPro" id="IPR011006">
    <property type="entry name" value="CheY-like_superfamily"/>
</dbReference>
<dbReference type="RefSeq" id="WP_191896797.1">
    <property type="nucleotide sequence ID" value="NZ_BMQD01000016.1"/>
</dbReference>
<dbReference type="Proteomes" id="UP000627984">
    <property type="component" value="Unassembled WGS sequence"/>
</dbReference>